<proteinExistence type="predicted"/>
<dbReference type="AlphaFoldDB" id="A0A2N9FM74"/>
<name>A0A2N9FM74_FAGSY</name>
<dbReference type="Pfam" id="PF06974">
    <property type="entry name" value="WS_DGAT_C"/>
    <property type="match status" value="1"/>
</dbReference>
<evidence type="ECO:0000259" key="1">
    <source>
        <dbReference type="Pfam" id="PF06974"/>
    </source>
</evidence>
<dbReference type="PANTHER" id="PTHR31650">
    <property type="entry name" value="O-ACYLTRANSFERASE (WSD1-LIKE) FAMILY PROTEIN"/>
    <property type="match status" value="1"/>
</dbReference>
<dbReference type="GO" id="GO:0019432">
    <property type="term" value="P:triglyceride biosynthetic process"/>
    <property type="evidence" value="ECO:0007669"/>
    <property type="project" value="TreeGrafter"/>
</dbReference>
<gene>
    <name evidence="2" type="ORF">FSB_LOCUS15736</name>
</gene>
<dbReference type="GO" id="GO:0005886">
    <property type="term" value="C:plasma membrane"/>
    <property type="evidence" value="ECO:0007669"/>
    <property type="project" value="TreeGrafter"/>
</dbReference>
<sequence>MLCMKQALADMMAKGSKTRWGNLIGYILLPFTIALQDNPLDYVLQAKATIDRKKRSLEAICTFSSGQLILRTFGVKVAAALTHRVLSNTTMAFSSLVGPLEEISFYGHPIAYLAPSVYGHPHALTIHCQSYVNKMIIALAVDPNVIPDPHQLCDDLEESLKLIQAAVVKNS</sequence>
<dbReference type="PANTHER" id="PTHR31650:SF1">
    <property type="entry name" value="WAX ESTER SYNTHASE_DIACYLGLYCEROL ACYLTRANSFERASE 4-RELATED"/>
    <property type="match status" value="1"/>
</dbReference>
<evidence type="ECO:0000313" key="2">
    <source>
        <dbReference type="EMBL" id="SPC87854.1"/>
    </source>
</evidence>
<organism evidence="2">
    <name type="scientific">Fagus sylvatica</name>
    <name type="common">Beechnut</name>
    <dbReference type="NCBI Taxonomy" id="28930"/>
    <lineage>
        <taxon>Eukaryota</taxon>
        <taxon>Viridiplantae</taxon>
        <taxon>Streptophyta</taxon>
        <taxon>Embryophyta</taxon>
        <taxon>Tracheophyta</taxon>
        <taxon>Spermatophyta</taxon>
        <taxon>Magnoliopsida</taxon>
        <taxon>eudicotyledons</taxon>
        <taxon>Gunneridae</taxon>
        <taxon>Pentapetalae</taxon>
        <taxon>rosids</taxon>
        <taxon>fabids</taxon>
        <taxon>Fagales</taxon>
        <taxon>Fagaceae</taxon>
        <taxon>Fagus</taxon>
    </lineage>
</organism>
<dbReference type="InterPro" id="IPR009721">
    <property type="entry name" value="O-acyltransferase_WSD1_C"/>
</dbReference>
<dbReference type="EMBL" id="OIVN01000951">
    <property type="protein sequence ID" value="SPC87854.1"/>
    <property type="molecule type" value="Genomic_DNA"/>
</dbReference>
<accession>A0A2N9FM74</accession>
<feature type="domain" description="O-acyltransferase WSD1 C-terminal" evidence="1">
    <location>
        <begin position="20"/>
        <end position="163"/>
    </location>
</feature>
<dbReference type="GO" id="GO:0008374">
    <property type="term" value="F:O-acyltransferase activity"/>
    <property type="evidence" value="ECO:0007669"/>
    <property type="project" value="InterPro"/>
</dbReference>
<dbReference type="InterPro" id="IPR045034">
    <property type="entry name" value="O-acyltransferase_WSD1-like"/>
</dbReference>
<protein>
    <recommendedName>
        <fullName evidence="1">O-acyltransferase WSD1 C-terminal domain-containing protein</fullName>
    </recommendedName>
</protein>
<reference evidence="2" key="1">
    <citation type="submission" date="2018-02" db="EMBL/GenBank/DDBJ databases">
        <authorList>
            <person name="Cohen D.B."/>
            <person name="Kent A.D."/>
        </authorList>
    </citation>
    <scope>NUCLEOTIDE SEQUENCE</scope>
</reference>